<comment type="caution">
    <text evidence="9">The sequence shown here is derived from an EMBL/GenBank/DDBJ whole genome shotgun (WGS) entry which is preliminary data.</text>
</comment>
<evidence type="ECO:0000313" key="10">
    <source>
        <dbReference type="Proteomes" id="UP001642540"/>
    </source>
</evidence>
<reference evidence="9 10" key="1">
    <citation type="submission" date="2024-08" db="EMBL/GenBank/DDBJ databases">
        <authorList>
            <person name="Cucini C."/>
            <person name="Frati F."/>
        </authorList>
    </citation>
    <scope>NUCLEOTIDE SEQUENCE [LARGE SCALE GENOMIC DNA]</scope>
</reference>
<comment type="catalytic activity">
    <reaction evidence="6">
        <text>an acyl-CoA + a 1,2-diacyl-sn-glycerol = a triacyl-sn-glycerol + CoA</text>
        <dbReference type="Rhea" id="RHEA:10868"/>
        <dbReference type="ChEBI" id="CHEBI:17815"/>
        <dbReference type="ChEBI" id="CHEBI:57287"/>
        <dbReference type="ChEBI" id="CHEBI:58342"/>
        <dbReference type="ChEBI" id="CHEBI:64615"/>
        <dbReference type="EC" id="2.3.1.20"/>
    </reaction>
</comment>
<dbReference type="Pfam" id="PF03007">
    <property type="entry name" value="WS_DGAT_cat"/>
    <property type="match status" value="1"/>
</dbReference>
<keyword evidence="4" id="KW-0808">Transferase</keyword>
<dbReference type="InterPro" id="IPR045034">
    <property type="entry name" value="O-acyltransferase_WSD1-like"/>
</dbReference>
<keyword evidence="5" id="KW-0012">Acyltransferase</keyword>
<dbReference type="SUPFAM" id="SSF52777">
    <property type="entry name" value="CoA-dependent acyltransferases"/>
    <property type="match status" value="1"/>
</dbReference>
<name>A0ABP1S5C6_9HEXA</name>
<feature type="transmembrane region" description="Helical" evidence="7">
    <location>
        <begin position="12"/>
        <end position="35"/>
    </location>
</feature>
<keyword evidence="7" id="KW-0472">Membrane</keyword>
<proteinExistence type="predicted"/>
<evidence type="ECO:0000313" key="9">
    <source>
        <dbReference type="EMBL" id="CAL8143428.1"/>
    </source>
</evidence>
<evidence type="ECO:0000256" key="5">
    <source>
        <dbReference type="ARBA" id="ARBA00023315"/>
    </source>
</evidence>
<comment type="pathway">
    <text evidence="2">Lipid metabolism.</text>
</comment>
<keyword evidence="7" id="KW-1133">Transmembrane helix</keyword>
<evidence type="ECO:0000256" key="7">
    <source>
        <dbReference type="SAM" id="Phobius"/>
    </source>
</evidence>
<evidence type="ECO:0000259" key="8">
    <source>
        <dbReference type="Pfam" id="PF03007"/>
    </source>
</evidence>
<gene>
    <name evidence="9" type="ORF">ODALV1_LOCUS29563</name>
</gene>
<dbReference type="InterPro" id="IPR004255">
    <property type="entry name" value="O-acyltransferase_WSD1_N"/>
</dbReference>
<protein>
    <recommendedName>
        <fullName evidence="3">diacylglycerol O-acyltransferase</fullName>
        <ecNumber evidence="3">2.3.1.20</ecNumber>
    </recommendedName>
</protein>
<dbReference type="Proteomes" id="UP001642540">
    <property type="component" value="Unassembled WGS sequence"/>
</dbReference>
<evidence type="ECO:0000256" key="6">
    <source>
        <dbReference type="ARBA" id="ARBA00048109"/>
    </source>
</evidence>
<accession>A0ABP1S5C6</accession>
<evidence type="ECO:0000256" key="4">
    <source>
        <dbReference type="ARBA" id="ARBA00022679"/>
    </source>
</evidence>
<sequence>MAISWRTLIGTLIWLAIIPIVTIPFGVLALYKVCLSWAAKLFKIRGENGVDKLYPLDPVDCMMVADSSSKRPIVNFGFLLIIEGRIGLSELRAHFQTCFLNENEENRYEKFYSHLESIGGHVFRATASTLDINEHVVERRMERGKKLEKFLVDWIHEEWKQLKPCWEMILVPLNRNGGANEQTGIAFKIHHAFADGYSLLHILDRLTGCKSPYLVKDFKEGMLTQMTQLLEGPLHLGKFGGGEPSRNPFRVRLDSVPEGMRRKHEYLLSFTSVNLEDVKRIRRKYNVKMFSVLFTIISGALRRYLLEVEKKEVVPEEYIVGMTLPWPRHPSVQAGTANKDKMCNHWVVALLKVPLREPNPELRLKAIDAELHQWQEGLGLDKFIGRIMQPLMWTMPRFFVEKATADDVGAGGGLTSLVGAEEGYTFLGNEVTNVHPFIAVPDNNPWLALSCFSFSHKGRMELTFGAHPSVFGDQGKLNYLCQKLFHDEFYGFLQMK</sequence>
<feature type="domain" description="O-acyltransferase WSD1-like N-terminal" evidence="8">
    <location>
        <begin position="75"/>
        <end position="206"/>
    </location>
</feature>
<evidence type="ECO:0000256" key="2">
    <source>
        <dbReference type="ARBA" id="ARBA00005189"/>
    </source>
</evidence>
<keyword evidence="7" id="KW-0812">Transmembrane</keyword>
<keyword evidence="10" id="KW-1185">Reference proteome</keyword>
<dbReference type="PANTHER" id="PTHR31650:SF1">
    <property type="entry name" value="WAX ESTER SYNTHASE_DIACYLGLYCEROL ACYLTRANSFERASE 4-RELATED"/>
    <property type="match status" value="1"/>
</dbReference>
<dbReference type="PANTHER" id="PTHR31650">
    <property type="entry name" value="O-ACYLTRANSFERASE (WSD1-LIKE) FAMILY PROTEIN"/>
    <property type="match status" value="1"/>
</dbReference>
<evidence type="ECO:0000256" key="1">
    <source>
        <dbReference type="ARBA" id="ARBA00004771"/>
    </source>
</evidence>
<dbReference type="EC" id="2.3.1.20" evidence="3"/>
<dbReference type="EMBL" id="CAXLJM020000156">
    <property type="protein sequence ID" value="CAL8143428.1"/>
    <property type="molecule type" value="Genomic_DNA"/>
</dbReference>
<comment type="pathway">
    <text evidence="1">Glycerolipid metabolism; triacylglycerol biosynthesis.</text>
</comment>
<evidence type="ECO:0000256" key="3">
    <source>
        <dbReference type="ARBA" id="ARBA00013244"/>
    </source>
</evidence>
<organism evidence="9 10">
    <name type="scientific">Orchesella dallaii</name>
    <dbReference type="NCBI Taxonomy" id="48710"/>
    <lineage>
        <taxon>Eukaryota</taxon>
        <taxon>Metazoa</taxon>
        <taxon>Ecdysozoa</taxon>
        <taxon>Arthropoda</taxon>
        <taxon>Hexapoda</taxon>
        <taxon>Collembola</taxon>
        <taxon>Entomobryomorpha</taxon>
        <taxon>Entomobryoidea</taxon>
        <taxon>Orchesellidae</taxon>
        <taxon>Orchesellinae</taxon>
        <taxon>Orchesella</taxon>
    </lineage>
</organism>